<dbReference type="AlphaFoldDB" id="A0A0S4JBD7"/>
<reference evidence="3" key="1">
    <citation type="submission" date="2015-09" db="EMBL/GenBank/DDBJ databases">
        <authorList>
            <consortium name="Pathogen Informatics"/>
        </authorList>
    </citation>
    <scope>NUCLEOTIDE SEQUENCE [LARGE SCALE GENOMIC DNA]</scope>
    <source>
        <strain evidence="3">Lake Konstanz</strain>
    </source>
</reference>
<protein>
    <recommendedName>
        <fullName evidence="4">Membrane-associated protein</fullName>
    </recommendedName>
</protein>
<accession>A0A0S4JBD7</accession>
<evidence type="ECO:0008006" key="4">
    <source>
        <dbReference type="Google" id="ProtNLM"/>
    </source>
</evidence>
<proteinExistence type="predicted"/>
<organism evidence="2 3">
    <name type="scientific">Bodo saltans</name>
    <name type="common">Flagellated protozoan</name>
    <dbReference type="NCBI Taxonomy" id="75058"/>
    <lineage>
        <taxon>Eukaryota</taxon>
        <taxon>Discoba</taxon>
        <taxon>Euglenozoa</taxon>
        <taxon>Kinetoplastea</taxon>
        <taxon>Metakinetoplastina</taxon>
        <taxon>Eubodonida</taxon>
        <taxon>Bodonidae</taxon>
        <taxon>Bodo</taxon>
    </lineage>
</organism>
<dbReference type="Proteomes" id="UP000051952">
    <property type="component" value="Unassembled WGS sequence"/>
</dbReference>
<gene>
    <name evidence="2" type="ORF">BSAL_09600</name>
</gene>
<dbReference type="EMBL" id="CYKH01001500">
    <property type="protein sequence ID" value="CUG87331.1"/>
    <property type="molecule type" value="Genomic_DNA"/>
</dbReference>
<name>A0A0S4JBD7_BODSA</name>
<evidence type="ECO:0000313" key="3">
    <source>
        <dbReference type="Proteomes" id="UP000051952"/>
    </source>
</evidence>
<feature type="chain" id="PRO_5006622149" description="Membrane-associated protein" evidence="1">
    <location>
        <begin position="23"/>
        <end position="133"/>
    </location>
</feature>
<dbReference type="VEuPathDB" id="TriTrypDB:BSAL_09600"/>
<sequence length="133" mass="14665">MNLCLQRTIAVLTILLIAAVDSKAPRSILQACREDAQRLCMHGVVEDGMHCLFKRRAEITSVVCLSWLAARDGCLRDSRNVCKAGSSFFTCLAQMKDSDLTEPCLGSAYLKSTRMATQWKASRLRNGEARAAP</sequence>
<keyword evidence="1" id="KW-0732">Signal</keyword>
<keyword evidence="3" id="KW-1185">Reference proteome</keyword>
<evidence type="ECO:0000313" key="2">
    <source>
        <dbReference type="EMBL" id="CUG87331.1"/>
    </source>
</evidence>
<evidence type="ECO:0000256" key="1">
    <source>
        <dbReference type="SAM" id="SignalP"/>
    </source>
</evidence>
<feature type="signal peptide" evidence="1">
    <location>
        <begin position="1"/>
        <end position="22"/>
    </location>
</feature>